<comment type="catalytic activity">
    <reaction evidence="12 13">
        <text>(S)-2,3,4,5-tetrahydrodipicolinate + NAD(+) + H2O = (2S,4S)-4-hydroxy-2,3,4,5-tetrahydrodipicolinate + NADH + H(+)</text>
        <dbReference type="Rhea" id="RHEA:35323"/>
        <dbReference type="ChEBI" id="CHEBI:15377"/>
        <dbReference type="ChEBI" id="CHEBI:15378"/>
        <dbReference type="ChEBI" id="CHEBI:16845"/>
        <dbReference type="ChEBI" id="CHEBI:57540"/>
        <dbReference type="ChEBI" id="CHEBI:57945"/>
        <dbReference type="ChEBI" id="CHEBI:67139"/>
        <dbReference type="EC" id="1.17.1.8"/>
    </reaction>
</comment>
<dbReference type="InterPro" id="IPR036291">
    <property type="entry name" value="NAD(P)-bd_dom_sf"/>
</dbReference>
<reference evidence="16 17" key="1">
    <citation type="submission" date="2019-08" db="EMBL/GenBank/DDBJ databases">
        <title>Bradymonadales sp. TMQ2.</title>
        <authorList>
            <person name="Liang Q."/>
        </authorList>
    </citation>
    <scope>NUCLEOTIDE SEQUENCE [LARGE SCALE GENOMIC DNA]</scope>
    <source>
        <strain evidence="16 17">TMQ2</strain>
    </source>
</reference>
<dbReference type="FunFam" id="3.30.360.10:FF:000004">
    <property type="entry name" value="4-hydroxy-tetrahydrodipicolinate reductase"/>
    <property type="match status" value="1"/>
</dbReference>
<evidence type="ECO:0000256" key="1">
    <source>
        <dbReference type="ARBA" id="ARBA00006642"/>
    </source>
</evidence>
<dbReference type="Pfam" id="PF05173">
    <property type="entry name" value="DapB_C"/>
    <property type="match status" value="1"/>
</dbReference>
<accession>A0A5C6X938</accession>
<evidence type="ECO:0000256" key="7">
    <source>
        <dbReference type="ARBA" id="ARBA00023027"/>
    </source>
</evidence>
<dbReference type="PANTHER" id="PTHR20836">
    <property type="entry name" value="DIHYDRODIPICOLINATE REDUCTASE"/>
    <property type="match status" value="1"/>
</dbReference>
<sequence length="265" mass="27676">MSTHAIHIAIVGAAGRMGTQLLEEAAKLDALKVSAAIVAPQSEHVGQPLGPQGLIATSDLDAITDVDVIIDFSSPAACVQVAEHAAGAGIAMVSGTTGLSAEQHQALVVASGSIPLILAANFSVGVNLLEHLVELASRGFGGDADIEIFEAHHRRKVDAPSGTALMLGHAAARGRDWNLEEVATWAREGHTGPRPDDAIGFQVLRGADIVGEHTVYLCAAGERLELTHRATDRAIFARGALRAARWLAGKPAGRYQMRDLLFGDA</sequence>
<keyword evidence="5 13" id="KW-0220">Diaminopimelate biosynthesis</keyword>
<feature type="binding site" evidence="13">
    <location>
        <position position="153"/>
    </location>
    <ligand>
        <name>(S)-2,3,4,5-tetrahydrodipicolinate</name>
        <dbReference type="ChEBI" id="CHEBI:16845"/>
    </ligand>
</feature>
<dbReference type="PROSITE" id="PS01298">
    <property type="entry name" value="DAPB"/>
    <property type="match status" value="1"/>
</dbReference>
<evidence type="ECO:0000256" key="12">
    <source>
        <dbReference type="ARBA" id="ARBA00049396"/>
    </source>
</evidence>
<dbReference type="EMBL" id="VOSL01000054">
    <property type="protein sequence ID" value="TXD34541.1"/>
    <property type="molecule type" value="Genomic_DNA"/>
</dbReference>
<dbReference type="GO" id="GO:0051287">
    <property type="term" value="F:NAD binding"/>
    <property type="evidence" value="ECO:0007669"/>
    <property type="project" value="UniProtKB-UniRule"/>
</dbReference>
<dbReference type="GO" id="GO:0008839">
    <property type="term" value="F:4-hydroxy-tetrahydrodipicolinate reductase"/>
    <property type="evidence" value="ECO:0007669"/>
    <property type="project" value="UniProtKB-UniRule"/>
</dbReference>
<dbReference type="UniPathway" id="UPA00034">
    <property type="reaction ID" value="UER00018"/>
</dbReference>
<evidence type="ECO:0000259" key="15">
    <source>
        <dbReference type="Pfam" id="PF05173"/>
    </source>
</evidence>
<dbReference type="GO" id="GO:0009089">
    <property type="term" value="P:lysine biosynthetic process via diaminopimelate"/>
    <property type="evidence" value="ECO:0007669"/>
    <property type="project" value="UniProtKB-UniRule"/>
</dbReference>
<feature type="binding site" evidence="13">
    <location>
        <begin position="12"/>
        <end position="17"/>
    </location>
    <ligand>
        <name>NAD(+)</name>
        <dbReference type="ChEBI" id="CHEBI:57540"/>
    </ligand>
</feature>
<dbReference type="InterPro" id="IPR022663">
    <property type="entry name" value="DapB_C"/>
</dbReference>
<proteinExistence type="inferred from homology"/>
<dbReference type="SUPFAM" id="SSF51735">
    <property type="entry name" value="NAD(P)-binding Rossmann-fold domains"/>
    <property type="match status" value="1"/>
</dbReference>
<feature type="domain" description="Dihydrodipicolinate reductase N-terminal" evidence="14">
    <location>
        <begin position="6"/>
        <end position="122"/>
    </location>
</feature>
<protein>
    <recommendedName>
        <fullName evidence="10 13">4-hydroxy-tetrahydrodipicolinate reductase</fullName>
        <shortName evidence="13">HTPA reductase</shortName>
        <ecNumber evidence="10 13">1.17.1.8</ecNumber>
    </recommendedName>
</protein>
<comment type="caution">
    <text evidence="13">Lacks conserved residue(s) required for the propagation of feature annotation.</text>
</comment>
<dbReference type="GO" id="GO:0016726">
    <property type="term" value="F:oxidoreductase activity, acting on CH or CH2 groups, NAD or NADP as acceptor"/>
    <property type="evidence" value="ECO:0007669"/>
    <property type="project" value="UniProtKB-UniRule"/>
</dbReference>
<keyword evidence="6 13" id="KW-0560">Oxidoreductase</keyword>
<comment type="subcellular location">
    <subcellularLocation>
        <location evidence="13">Cytoplasm</location>
    </subcellularLocation>
</comment>
<evidence type="ECO:0000256" key="10">
    <source>
        <dbReference type="ARBA" id="ARBA00038983"/>
    </source>
</evidence>
<dbReference type="InterPro" id="IPR023940">
    <property type="entry name" value="DHDPR_bac"/>
</dbReference>
<evidence type="ECO:0000256" key="9">
    <source>
        <dbReference type="ARBA" id="ARBA00037922"/>
    </source>
</evidence>
<evidence type="ECO:0000256" key="8">
    <source>
        <dbReference type="ARBA" id="ARBA00023154"/>
    </source>
</evidence>
<feature type="active site" description="Proton donor" evidence="13">
    <location>
        <position position="156"/>
    </location>
</feature>
<comment type="caution">
    <text evidence="13">Was originally thought to be a dihydrodipicolinate reductase (DHDPR), catalyzing the conversion of dihydrodipicolinate to tetrahydrodipicolinate. However, it was shown in E.coli that the substrate of the enzymatic reaction is not dihydrodipicolinate (DHDP) but in fact (2S,4S)-4-hydroxy-2,3,4,5-tetrahydrodipicolinic acid (HTPA), the product released by the DapA-catalyzed reaction.</text>
</comment>
<evidence type="ECO:0000256" key="3">
    <source>
        <dbReference type="ARBA" id="ARBA00022605"/>
    </source>
</evidence>
<evidence type="ECO:0000256" key="4">
    <source>
        <dbReference type="ARBA" id="ARBA00022857"/>
    </source>
</evidence>
<dbReference type="EC" id="1.17.1.8" evidence="10 13"/>
<dbReference type="Pfam" id="PF01113">
    <property type="entry name" value="DapB_N"/>
    <property type="match status" value="1"/>
</dbReference>
<dbReference type="InterPro" id="IPR000846">
    <property type="entry name" value="DapB_N"/>
</dbReference>
<comment type="similarity">
    <text evidence="1 13">Belongs to the DapB family.</text>
</comment>
<dbReference type="PANTHER" id="PTHR20836:SF0">
    <property type="entry name" value="4-HYDROXY-TETRAHYDRODIPICOLINATE REDUCTASE 1, CHLOROPLASTIC-RELATED"/>
    <property type="match status" value="1"/>
</dbReference>
<dbReference type="GO" id="GO:0005829">
    <property type="term" value="C:cytosol"/>
    <property type="evidence" value="ECO:0007669"/>
    <property type="project" value="TreeGrafter"/>
</dbReference>
<evidence type="ECO:0000256" key="13">
    <source>
        <dbReference type="HAMAP-Rule" id="MF_00102"/>
    </source>
</evidence>
<feature type="binding site" evidence="13">
    <location>
        <begin position="119"/>
        <end position="122"/>
    </location>
    <ligand>
        <name>NAD(+)</name>
        <dbReference type="ChEBI" id="CHEBI:57540"/>
    </ligand>
</feature>
<keyword evidence="2 13" id="KW-0963">Cytoplasm</keyword>
<keyword evidence="3 13" id="KW-0028">Amino-acid biosynthesis</keyword>
<feature type="active site" description="Proton donor/acceptor" evidence="13">
    <location>
        <position position="152"/>
    </location>
</feature>
<dbReference type="OrthoDB" id="9790352at2"/>
<organism evidence="16 17">
    <name type="scientific">Lujinxingia vulgaris</name>
    <dbReference type="NCBI Taxonomy" id="2600176"/>
    <lineage>
        <taxon>Bacteria</taxon>
        <taxon>Deltaproteobacteria</taxon>
        <taxon>Bradymonadales</taxon>
        <taxon>Lujinxingiaceae</taxon>
        <taxon>Lujinxingia</taxon>
    </lineage>
</organism>
<comment type="pathway">
    <text evidence="9 13">Amino-acid biosynthesis; L-lysine biosynthesis via DAP pathway; (S)-tetrahydrodipicolinate from L-aspartate: step 4/4.</text>
</comment>
<dbReference type="Gene3D" id="3.40.50.720">
    <property type="entry name" value="NAD(P)-binding Rossmann-like Domain"/>
    <property type="match status" value="1"/>
</dbReference>
<gene>
    <name evidence="13" type="primary">dapB</name>
    <name evidence="16" type="ORF">FRC96_13045</name>
</gene>
<feature type="binding site" evidence="13">
    <location>
        <begin position="162"/>
        <end position="163"/>
    </location>
    <ligand>
        <name>(S)-2,3,4,5-tetrahydrodipicolinate</name>
        <dbReference type="ChEBI" id="CHEBI:16845"/>
    </ligand>
</feature>
<evidence type="ECO:0000256" key="11">
    <source>
        <dbReference type="ARBA" id="ARBA00049080"/>
    </source>
</evidence>
<keyword evidence="4 13" id="KW-0521">NADP</keyword>
<comment type="catalytic activity">
    <reaction evidence="11 13">
        <text>(S)-2,3,4,5-tetrahydrodipicolinate + NADP(+) + H2O = (2S,4S)-4-hydroxy-2,3,4,5-tetrahydrodipicolinate + NADPH + H(+)</text>
        <dbReference type="Rhea" id="RHEA:35331"/>
        <dbReference type="ChEBI" id="CHEBI:15377"/>
        <dbReference type="ChEBI" id="CHEBI:15378"/>
        <dbReference type="ChEBI" id="CHEBI:16845"/>
        <dbReference type="ChEBI" id="CHEBI:57783"/>
        <dbReference type="ChEBI" id="CHEBI:58349"/>
        <dbReference type="ChEBI" id="CHEBI:67139"/>
        <dbReference type="EC" id="1.17.1.8"/>
    </reaction>
</comment>
<keyword evidence="7 13" id="KW-0520">NAD</keyword>
<dbReference type="AlphaFoldDB" id="A0A5C6X938"/>
<dbReference type="InterPro" id="IPR022664">
    <property type="entry name" value="DapB_N_CS"/>
</dbReference>
<dbReference type="HAMAP" id="MF_00102">
    <property type="entry name" value="DapB"/>
    <property type="match status" value="1"/>
</dbReference>
<evidence type="ECO:0000256" key="6">
    <source>
        <dbReference type="ARBA" id="ARBA00023002"/>
    </source>
</evidence>
<dbReference type="GO" id="GO:0019877">
    <property type="term" value="P:diaminopimelate biosynthetic process"/>
    <property type="evidence" value="ECO:0007669"/>
    <property type="project" value="UniProtKB-UniRule"/>
</dbReference>
<dbReference type="SUPFAM" id="SSF55347">
    <property type="entry name" value="Glyceraldehyde-3-phosphate dehydrogenase-like, C-terminal domain"/>
    <property type="match status" value="1"/>
</dbReference>
<dbReference type="Gene3D" id="3.30.360.10">
    <property type="entry name" value="Dihydrodipicolinate Reductase, domain 2"/>
    <property type="match status" value="1"/>
</dbReference>
<feature type="binding site" evidence="13">
    <location>
        <begin position="95"/>
        <end position="97"/>
    </location>
    <ligand>
        <name>NAD(+)</name>
        <dbReference type="ChEBI" id="CHEBI:57540"/>
    </ligand>
</feature>
<comment type="function">
    <text evidence="13">Catalyzes the conversion of 4-hydroxy-tetrahydrodipicolinate (HTPA) to tetrahydrodipicolinate.</text>
</comment>
<comment type="subunit">
    <text evidence="13">Homotetramer.</text>
</comment>
<keyword evidence="8 13" id="KW-0457">Lysine biosynthesis</keyword>
<dbReference type="GO" id="GO:0050661">
    <property type="term" value="F:NADP binding"/>
    <property type="evidence" value="ECO:0007669"/>
    <property type="project" value="UniProtKB-UniRule"/>
</dbReference>
<feature type="domain" description="Dihydrodipicolinate reductase C-terminal" evidence="15">
    <location>
        <begin position="125"/>
        <end position="261"/>
    </location>
</feature>
<dbReference type="Proteomes" id="UP000321046">
    <property type="component" value="Unassembled WGS sequence"/>
</dbReference>
<dbReference type="CDD" id="cd02274">
    <property type="entry name" value="DHDPR_N"/>
    <property type="match status" value="1"/>
</dbReference>
<evidence type="ECO:0000259" key="14">
    <source>
        <dbReference type="Pfam" id="PF01113"/>
    </source>
</evidence>
<evidence type="ECO:0000256" key="2">
    <source>
        <dbReference type="ARBA" id="ARBA00022490"/>
    </source>
</evidence>
<evidence type="ECO:0000313" key="17">
    <source>
        <dbReference type="Proteomes" id="UP000321046"/>
    </source>
</evidence>
<dbReference type="PIRSF" id="PIRSF000161">
    <property type="entry name" value="DHPR"/>
    <property type="match status" value="1"/>
</dbReference>
<comment type="caution">
    <text evidence="16">The sequence shown here is derived from an EMBL/GenBank/DDBJ whole genome shotgun (WGS) entry which is preliminary data.</text>
</comment>
<dbReference type="NCBIfam" id="TIGR00036">
    <property type="entry name" value="dapB"/>
    <property type="match status" value="1"/>
</dbReference>
<evidence type="ECO:0000313" key="16">
    <source>
        <dbReference type="EMBL" id="TXD34541.1"/>
    </source>
</evidence>
<evidence type="ECO:0000256" key="5">
    <source>
        <dbReference type="ARBA" id="ARBA00022915"/>
    </source>
</evidence>
<dbReference type="RefSeq" id="WP_146974922.1">
    <property type="nucleotide sequence ID" value="NZ_VOSL01000054.1"/>
</dbReference>
<name>A0A5C6X938_9DELT</name>